<keyword evidence="3" id="KW-1185">Reference proteome</keyword>
<dbReference type="OrthoDB" id="4509809at2759"/>
<evidence type="ECO:0000256" key="1">
    <source>
        <dbReference type="SAM" id="MobiDB-lite"/>
    </source>
</evidence>
<dbReference type="EMBL" id="KV878126">
    <property type="protein sequence ID" value="OJI99332.1"/>
    <property type="molecule type" value="Genomic_DNA"/>
</dbReference>
<feature type="region of interest" description="Disordered" evidence="1">
    <location>
        <begin position="1"/>
        <end position="36"/>
    </location>
</feature>
<evidence type="ECO:0000313" key="2">
    <source>
        <dbReference type="EMBL" id="OJI99332.1"/>
    </source>
</evidence>
<name>A0A1L9PCX7_ASPVE</name>
<gene>
    <name evidence="2" type="ORF">ASPVEDRAFT_38753</name>
</gene>
<evidence type="ECO:0000313" key="3">
    <source>
        <dbReference type="Proteomes" id="UP000184073"/>
    </source>
</evidence>
<feature type="compositionally biased region" description="Basic and acidic residues" evidence="1">
    <location>
        <begin position="191"/>
        <end position="206"/>
    </location>
</feature>
<feature type="compositionally biased region" description="Low complexity" evidence="1">
    <location>
        <begin position="22"/>
        <end position="33"/>
    </location>
</feature>
<dbReference type="RefSeq" id="XP_040665095.1">
    <property type="nucleotide sequence ID" value="XM_040811773.1"/>
</dbReference>
<feature type="region of interest" description="Disordered" evidence="1">
    <location>
        <begin position="191"/>
        <end position="242"/>
    </location>
</feature>
<accession>A0A1L9PCX7</accession>
<sequence>MPLPDSSTPLNPTVEEIPDEQGGNNAGNTPNPGMLWPQICTQHDSVLSSHLSTLQALKEQVSSDPEASQLISAMIERTNKLMLQFEGVKKHITPRAGRRFDPVRPTGDGTDSTHTTPSNPEDDSGRKRRKRNRLSNTEIESGVESKEPLLEVQRLKRKRTDVAIPGADDDVQGAIPVSLETEDISDEVQRRLEIKEEQRRKRDSRPEKRKRDRDSLASNTSTSSINSTKPRKKFKLSQGASR</sequence>
<feature type="region of interest" description="Disordered" evidence="1">
    <location>
        <begin position="93"/>
        <end position="145"/>
    </location>
</feature>
<reference evidence="3" key="1">
    <citation type="journal article" date="2017" name="Genome Biol.">
        <title>Comparative genomics reveals high biological diversity and specific adaptations in the industrially and medically important fungal genus Aspergillus.</title>
        <authorList>
            <person name="de Vries R.P."/>
            <person name="Riley R."/>
            <person name="Wiebenga A."/>
            <person name="Aguilar-Osorio G."/>
            <person name="Amillis S."/>
            <person name="Uchima C.A."/>
            <person name="Anderluh G."/>
            <person name="Asadollahi M."/>
            <person name="Askin M."/>
            <person name="Barry K."/>
            <person name="Battaglia E."/>
            <person name="Bayram O."/>
            <person name="Benocci T."/>
            <person name="Braus-Stromeyer S.A."/>
            <person name="Caldana C."/>
            <person name="Canovas D."/>
            <person name="Cerqueira G.C."/>
            <person name="Chen F."/>
            <person name="Chen W."/>
            <person name="Choi C."/>
            <person name="Clum A."/>
            <person name="Dos Santos R.A."/>
            <person name="Damasio A.R."/>
            <person name="Diallinas G."/>
            <person name="Emri T."/>
            <person name="Fekete E."/>
            <person name="Flipphi M."/>
            <person name="Freyberg S."/>
            <person name="Gallo A."/>
            <person name="Gournas C."/>
            <person name="Habgood R."/>
            <person name="Hainaut M."/>
            <person name="Harispe M.L."/>
            <person name="Henrissat B."/>
            <person name="Hilden K.S."/>
            <person name="Hope R."/>
            <person name="Hossain A."/>
            <person name="Karabika E."/>
            <person name="Karaffa L."/>
            <person name="Karanyi Z."/>
            <person name="Krasevec N."/>
            <person name="Kuo A."/>
            <person name="Kusch H."/>
            <person name="LaButti K."/>
            <person name="Lagendijk E.L."/>
            <person name="Lapidus A."/>
            <person name="Levasseur A."/>
            <person name="Lindquist E."/>
            <person name="Lipzen A."/>
            <person name="Logrieco A.F."/>
            <person name="MacCabe A."/>
            <person name="Maekelae M.R."/>
            <person name="Malavazi I."/>
            <person name="Melin P."/>
            <person name="Meyer V."/>
            <person name="Mielnichuk N."/>
            <person name="Miskei M."/>
            <person name="Molnar A.P."/>
            <person name="Mule G."/>
            <person name="Ngan C.Y."/>
            <person name="Orejas M."/>
            <person name="Orosz E."/>
            <person name="Ouedraogo J.P."/>
            <person name="Overkamp K.M."/>
            <person name="Park H.-S."/>
            <person name="Perrone G."/>
            <person name="Piumi F."/>
            <person name="Punt P.J."/>
            <person name="Ram A.F."/>
            <person name="Ramon A."/>
            <person name="Rauscher S."/>
            <person name="Record E."/>
            <person name="Riano-Pachon D.M."/>
            <person name="Robert V."/>
            <person name="Roehrig J."/>
            <person name="Ruller R."/>
            <person name="Salamov A."/>
            <person name="Salih N.S."/>
            <person name="Samson R.A."/>
            <person name="Sandor E."/>
            <person name="Sanguinetti M."/>
            <person name="Schuetze T."/>
            <person name="Sepcic K."/>
            <person name="Shelest E."/>
            <person name="Sherlock G."/>
            <person name="Sophianopoulou V."/>
            <person name="Squina F.M."/>
            <person name="Sun H."/>
            <person name="Susca A."/>
            <person name="Todd R.B."/>
            <person name="Tsang A."/>
            <person name="Unkles S.E."/>
            <person name="van de Wiele N."/>
            <person name="van Rossen-Uffink D."/>
            <person name="Oliveira J.V."/>
            <person name="Vesth T.C."/>
            <person name="Visser J."/>
            <person name="Yu J.-H."/>
            <person name="Zhou M."/>
            <person name="Andersen M.R."/>
            <person name="Archer D.B."/>
            <person name="Baker S.E."/>
            <person name="Benoit I."/>
            <person name="Brakhage A.A."/>
            <person name="Braus G.H."/>
            <person name="Fischer R."/>
            <person name="Frisvad J.C."/>
            <person name="Goldman G.H."/>
            <person name="Houbraken J."/>
            <person name="Oakley B."/>
            <person name="Pocsi I."/>
            <person name="Scazzocchio C."/>
            <person name="Seiboth B."/>
            <person name="vanKuyk P.A."/>
            <person name="Wortman J."/>
            <person name="Dyer P.S."/>
            <person name="Grigoriev I.V."/>
        </authorList>
    </citation>
    <scope>NUCLEOTIDE SEQUENCE [LARGE SCALE GENOMIC DNA]</scope>
    <source>
        <strain evidence="3">CBS 583.65</strain>
    </source>
</reference>
<feature type="compositionally biased region" description="Polar residues" evidence="1">
    <location>
        <begin position="109"/>
        <end position="119"/>
    </location>
</feature>
<feature type="compositionally biased region" description="Low complexity" evidence="1">
    <location>
        <begin position="218"/>
        <end position="228"/>
    </location>
</feature>
<organism evidence="2 3">
    <name type="scientific">Aspergillus versicolor CBS 583.65</name>
    <dbReference type="NCBI Taxonomy" id="1036611"/>
    <lineage>
        <taxon>Eukaryota</taxon>
        <taxon>Fungi</taxon>
        <taxon>Dikarya</taxon>
        <taxon>Ascomycota</taxon>
        <taxon>Pezizomycotina</taxon>
        <taxon>Eurotiomycetes</taxon>
        <taxon>Eurotiomycetidae</taxon>
        <taxon>Eurotiales</taxon>
        <taxon>Aspergillaceae</taxon>
        <taxon>Aspergillus</taxon>
        <taxon>Aspergillus subgen. Nidulantes</taxon>
    </lineage>
</organism>
<feature type="compositionally biased region" description="Polar residues" evidence="1">
    <location>
        <begin position="1"/>
        <end position="11"/>
    </location>
</feature>
<protein>
    <submittedName>
        <fullName evidence="2">Uncharacterized protein</fullName>
    </submittedName>
</protein>
<dbReference type="Proteomes" id="UP000184073">
    <property type="component" value="Unassembled WGS sequence"/>
</dbReference>
<dbReference type="GeneID" id="63727284"/>
<dbReference type="VEuPathDB" id="FungiDB:ASPVEDRAFT_38753"/>
<dbReference type="AlphaFoldDB" id="A0A1L9PCX7"/>
<proteinExistence type="predicted"/>